<dbReference type="Gene3D" id="3.40.30.10">
    <property type="entry name" value="Glutaredoxin"/>
    <property type="match status" value="1"/>
</dbReference>
<reference evidence="4 5" key="1">
    <citation type="submission" date="2020-08" db="EMBL/GenBank/DDBJ databases">
        <title>Plant Genome Project.</title>
        <authorList>
            <person name="Zhang R.-G."/>
        </authorList>
    </citation>
    <scope>NUCLEOTIDE SEQUENCE [LARGE SCALE GENOMIC DNA]</scope>
    <source>
        <tissue evidence="4">Rhizome</tissue>
    </source>
</reference>
<dbReference type="InterPro" id="IPR036249">
    <property type="entry name" value="Thioredoxin-like_sf"/>
</dbReference>
<feature type="domain" description="GST N-terminal" evidence="3">
    <location>
        <begin position="17"/>
        <end position="86"/>
    </location>
</feature>
<dbReference type="SUPFAM" id="SSF52833">
    <property type="entry name" value="Thioredoxin-like"/>
    <property type="match status" value="1"/>
</dbReference>
<dbReference type="GO" id="GO:0004364">
    <property type="term" value="F:glutathione transferase activity"/>
    <property type="evidence" value="ECO:0007669"/>
    <property type="project" value="UniProtKB-UniRule"/>
</dbReference>
<dbReference type="Pfam" id="PF02798">
    <property type="entry name" value="GST_N"/>
    <property type="match status" value="1"/>
</dbReference>
<proteinExistence type="inferred from homology"/>
<evidence type="ECO:0000313" key="4">
    <source>
        <dbReference type="EMBL" id="KAG6529198.1"/>
    </source>
</evidence>
<dbReference type="PANTHER" id="PTHR11260:SF781">
    <property type="entry name" value="GLUTATHIONE S-TRANSFERASE U19"/>
    <property type="match status" value="1"/>
</dbReference>
<keyword evidence="1" id="KW-0963">Cytoplasm</keyword>
<accession>A0A8J5HKH3</accession>
<dbReference type="InterPro" id="IPR004045">
    <property type="entry name" value="Glutathione_S-Trfase_N"/>
</dbReference>
<sequence>MAQFNHHAFRYLQSMADVKLLGNSPCPYEPARVALQLKKVEYEYLEEEIGGKSKLLILASYPVLKKIPVLIHRIHGGRLLCESVIVQNIDEAWPAVPGLISARPHDRSLHRGQRGSAGTRRCRG</sequence>
<keyword evidence="1" id="KW-0808">Transferase</keyword>
<evidence type="ECO:0000259" key="3">
    <source>
        <dbReference type="Pfam" id="PF02798"/>
    </source>
</evidence>
<organism evidence="4 5">
    <name type="scientific">Zingiber officinale</name>
    <name type="common">Ginger</name>
    <name type="synonym">Amomum zingiber</name>
    <dbReference type="NCBI Taxonomy" id="94328"/>
    <lineage>
        <taxon>Eukaryota</taxon>
        <taxon>Viridiplantae</taxon>
        <taxon>Streptophyta</taxon>
        <taxon>Embryophyta</taxon>
        <taxon>Tracheophyta</taxon>
        <taxon>Spermatophyta</taxon>
        <taxon>Magnoliopsida</taxon>
        <taxon>Liliopsida</taxon>
        <taxon>Zingiberales</taxon>
        <taxon>Zingiberaceae</taxon>
        <taxon>Zingiber</taxon>
    </lineage>
</organism>
<evidence type="ECO:0000313" key="5">
    <source>
        <dbReference type="Proteomes" id="UP000734854"/>
    </source>
</evidence>
<evidence type="ECO:0000256" key="1">
    <source>
        <dbReference type="RuleBase" id="RU369102"/>
    </source>
</evidence>
<feature type="region of interest" description="Disordered" evidence="2">
    <location>
        <begin position="104"/>
        <end position="124"/>
    </location>
</feature>
<comment type="function">
    <text evidence="1">Is involved in the conjugation of reduced glutathione to a wide number of exogenous and endogenous hydrophobic electrophiles.</text>
</comment>
<dbReference type="Proteomes" id="UP000734854">
    <property type="component" value="Unassembled WGS sequence"/>
</dbReference>
<dbReference type="GO" id="GO:0006749">
    <property type="term" value="P:glutathione metabolic process"/>
    <property type="evidence" value="ECO:0007669"/>
    <property type="project" value="TreeGrafter"/>
</dbReference>
<dbReference type="GO" id="GO:0005829">
    <property type="term" value="C:cytosol"/>
    <property type="evidence" value="ECO:0007669"/>
    <property type="project" value="UniProtKB-SubCell"/>
</dbReference>
<dbReference type="EMBL" id="JACMSC010000003">
    <property type="protein sequence ID" value="KAG6529198.1"/>
    <property type="molecule type" value="Genomic_DNA"/>
</dbReference>
<comment type="subcellular location">
    <subcellularLocation>
        <location evidence="1">Cytoplasm</location>
        <location evidence="1">Cytosol</location>
    </subcellularLocation>
</comment>
<comment type="similarity">
    <text evidence="1">Belongs to the GST superfamily.</text>
</comment>
<evidence type="ECO:0000256" key="2">
    <source>
        <dbReference type="SAM" id="MobiDB-lite"/>
    </source>
</evidence>
<keyword evidence="5" id="KW-1185">Reference proteome</keyword>
<dbReference type="PANTHER" id="PTHR11260">
    <property type="entry name" value="GLUTATHIONE S-TRANSFERASE, GST, SUPERFAMILY, GST DOMAIN CONTAINING"/>
    <property type="match status" value="1"/>
</dbReference>
<protein>
    <recommendedName>
        <fullName evidence="1">Glutathione S-transferase</fullName>
        <ecNumber evidence="1">2.5.1.18</ecNumber>
    </recommendedName>
</protein>
<dbReference type="InterPro" id="IPR045073">
    <property type="entry name" value="Omega/Tau-like"/>
</dbReference>
<gene>
    <name evidence="4" type="ORF">ZIOFF_011394</name>
</gene>
<dbReference type="AlphaFoldDB" id="A0A8J5HKH3"/>
<comment type="caution">
    <text evidence="4">The sequence shown here is derived from an EMBL/GenBank/DDBJ whole genome shotgun (WGS) entry which is preliminary data.</text>
</comment>
<name>A0A8J5HKH3_ZINOF</name>
<dbReference type="EC" id="2.5.1.18" evidence="1"/>
<comment type="catalytic activity">
    <reaction evidence="1">
        <text>RX + glutathione = an S-substituted glutathione + a halide anion + H(+)</text>
        <dbReference type="Rhea" id="RHEA:16437"/>
        <dbReference type="ChEBI" id="CHEBI:15378"/>
        <dbReference type="ChEBI" id="CHEBI:16042"/>
        <dbReference type="ChEBI" id="CHEBI:17792"/>
        <dbReference type="ChEBI" id="CHEBI:57925"/>
        <dbReference type="ChEBI" id="CHEBI:90779"/>
        <dbReference type="EC" id="2.5.1.18"/>
    </reaction>
</comment>